<dbReference type="SUPFAM" id="SSF54611">
    <property type="entry name" value="SecB-like"/>
    <property type="match status" value="1"/>
</dbReference>
<dbReference type="AlphaFoldDB" id="A0AAW8S473"/>
<proteinExistence type="predicted"/>
<organism evidence="1 2">
    <name type="scientific">Enterococcus avium</name>
    <name type="common">Streptococcus avium</name>
    <dbReference type="NCBI Taxonomy" id="33945"/>
    <lineage>
        <taxon>Bacteria</taxon>
        <taxon>Bacillati</taxon>
        <taxon>Bacillota</taxon>
        <taxon>Bacilli</taxon>
        <taxon>Lactobacillales</taxon>
        <taxon>Enterococcaceae</taxon>
        <taxon>Enterococcus</taxon>
    </lineage>
</organism>
<gene>
    <name evidence="1" type="ORF">P7D43_23005</name>
</gene>
<evidence type="ECO:0000313" key="2">
    <source>
        <dbReference type="Proteomes" id="UP001260773"/>
    </source>
</evidence>
<comment type="caution">
    <text evidence="1">The sequence shown here is derived from an EMBL/GenBank/DDBJ whole genome shotgun (WGS) entry which is preliminary data.</text>
</comment>
<sequence length="140" mass="15738">MVKGPVIYLDGYNINEIKYNTKEEPENVVSTGDPEFSFTFGFTKDLKNALVTMNVDFFEEENARRVFVSISGNFTIPESEYSMKEIQVFVAQNGSAMLFPYLRSIVSVITTLDGPSAIVLPTLNMIDELSKYQPKDPSES</sequence>
<reference evidence="1" key="1">
    <citation type="submission" date="2023-03" db="EMBL/GenBank/DDBJ databases">
        <authorList>
            <person name="Shen W."/>
            <person name="Cai J."/>
        </authorList>
    </citation>
    <scope>NUCLEOTIDE SEQUENCE</scope>
    <source>
        <strain evidence="1">P33-2</strain>
    </source>
</reference>
<dbReference type="InterPro" id="IPR035958">
    <property type="entry name" value="SecB-like_sf"/>
</dbReference>
<accession>A0AAW8S473</accession>
<evidence type="ECO:0000313" key="1">
    <source>
        <dbReference type="EMBL" id="MDT2405231.1"/>
    </source>
</evidence>
<dbReference type="RefSeq" id="WP_311865966.1">
    <property type="nucleotide sequence ID" value="NZ_JARPWH010000228.1"/>
</dbReference>
<dbReference type="Gene3D" id="3.10.420.10">
    <property type="entry name" value="SecB-like"/>
    <property type="match status" value="1"/>
</dbReference>
<name>A0AAW8S473_ENTAV</name>
<protein>
    <submittedName>
        <fullName evidence="1">Protein-export chaperone SecB</fullName>
    </submittedName>
</protein>
<dbReference type="Proteomes" id="UP001260773">
    <property type="component" value="Unassembled WGS sequence"/>
</dbReference>
<dbReference type="EMBL" id="JARPWH010000228">
    <property type="protein sequence ID" value="MDT2405231.1"/>
    <property type="molecule type" value="Genomic_DNA"/>
</dbReference>